<feature type="transmembrane region" description="Helical" evidence="1">
    <location>
        <begin position="20"/>
        <end position="39"/>
    </location>
</feature>
<evidence type="ECO:0000256" key="1">
    <source>
        <dbReference type="SAM" id="Phobius"/>
    </source>
</evidence>
<proteinExistence type="predicted"/>
<protein>
    <submittedName>
        <fullName evidence="2">Uncharacterized protein</fullName>
    </submittedName>
</protein>
<reference evidence="2 3" key="2">
    <citation type="submission" date="2008-10" db="EMBL/GenBank/DDBJ databases">
        <authorList>
            <person name="Fulton L."/>
            <person name="Clifton S."/>
            <person name="Fulton B."/>
            <person name="Xu J."/>
            <person name="Minx P."/>
            <person name="Pepin K.H."/>
            <person name="Johnson M."/>
            <person name="Bhonagiri V."/>
            <person name="Nash W.E."/>
            <person name="Mardis E.R."/>
            <person name="Wilson R.K."/>
        </authorList>
    </citation>
    <scope>NUCLEOTIDE SEQUENCE [LARGE SCALE GENOMIC DNA]</scope>
    <source>
        <strain evidence="2 3">DSM 18315</strain>
    </source>
</reference>
<keyword evidence="1" id="KW-0812">Transmembrane</keyword>
<feature type="transmembrane region" description="Helical" evidence="1">
    <location>
        <begin position="51"/>
        <end position="71"/>
    </location>
</feature>
<evidence type="ECO:0000313" key="2">
    <source>
        <dbReference type="EMBL" id="EEC95628.1"/>
    </source>
</evidence>
<evidence type="ECO:0000313" key="3">
    <source>
        <dbReference type="Proteomes" id="UP000005510"/>
    </source>
</evidence>
<organism evidence="2 3">
    <name type="scientific">Parabacteroides johnsonii DSM 18315</name>
    <dbReference type="NCBI Taxonomy" id="537006"/>
    <lineage>
        <taxon>Bacteria</taxon>
        <taxon>Pseudomonadati</taxon>
        <taxon>Bacteroidota</taxon>
        <taxon>Bacteroidia</taxon>
        <taxon>Bacteroidales</taxon>
        <taxon>Tannerellaceae</taxon>
        <taxon>Parabacteroides</taxon>
    </lineage>
</organism>
<dbReference type="AlphaFoldDB" id="B7BD51"/>
<sequence>MHDYERNRIICKETKTEIKIFCVCIALAYLMNIISIITYGTSWSELWTQSLWMLLITCGFYGLSVVLRLLYYGVCQLRK</sequence>
<accession>B7BD51</accession>
<dbReference type="STRING" id="537006.PRABACTJOHN_02971"/>
<comment type="caution">
    <text evidence="2">The sequence shown here is derived from an EMBL/GenBank/DDBJ whole genome shotgun (WGS) entry which is preliminary data.</text>
</comment>
<keyword evidence="1" id="KW-1133">Transmembrane helix</keyword>
<name>B7BD51_9BACT</name>
<reference evidence="2 3" key="1">
    <citation type="submission" date="2008-10" db="EMBL/GenBank/DDBJ databases">
        <title>Draft genome sequence of Parabacteroides johnsonii (DSM 18315).</title>
        <authorList>
            <person name="Sudarsanam P."/>
            <person name="Ley R."/>
            <person name="Guruge J."/>
            <person name="Turnbaugh P.J."/>
            <person name="Mahowald M."/>
            <person name="Liep D."/>
            <person name="Gordon J."/>
        </authorList>
    </citation>
    <scope>NUCLEOTIDE SEQUENCE [LARGE SCALE GENOMIC DNA]</scope>
    <source>
        <strain evidence="2 3">DSM 18315</strain>
    </source>
</reference>
<dbReference type="Proteomes" id="UP000005510">
    <property type="component" value="Unassembled WGS sequence"/>
</dbReference>
<dbReference type="HOGENOM" id="CLU_190464_0_0_10"/>
<gene>
    <name evidence="2" type="ORF">PRABACTJOHN_02971</name>
</gene>
<dbReference type="EMBL" id="ABYH01000326">
    <property type="protein sequence ID" value="EEC95628.1"/>
    <property type="molecule type" value="Genomic_DNA"/>
</dbReference>
<keyword evidence="1" id="KW-0472">Membrane</keyword>